<evidence type="ECO:0000313" key="3">
    <source>
        <dbReference type="Proteomes" id="UP000230233"/>
    </source>
</evidence>
<dbReference type="EMBL" id="PDUG01000003">
    <property type="protein sequence ID" value="PIC39597.1"/>
    <property type="molecule type" value="Genomic_DNA"/>
</dbReference>
<dbReference type="InterPro" id="IPR053222">
    <property type="entry name" value="Zygotic_Embryogenesis-Asso"/>
</dbReference>
<dbReference type="Pfam" id="PF07735">
    <property type="entry name" value="FBA_2"/>
    <property type="match status" value="1"/>
</dbReference>
<proteinExistence type="predicted"/>
<dbReference type="PANTHER" id="PTHR22899:SF0">
    <property type="entry name" value="F-BOX ASSOCIATED DOMAIN-CONTAINING PROTEIN-RELATED"/>
    <property type="match status" value="1"/>
</dbReference>
<gene>
    <name evidence="2" type="primary">Cnig_chr_III.g11233</name>
    <name evidence="2" type="ORF">B9Z55_011233</name>
</gene>
<name>A0A2G5UJ80_9PELO</name>
<dbReference type="Proteomes" id="UP000230233">
    <property type="component" value="Chromosome III"/>
</dbReference>
<organism evidence="2 3">
    <name type="scientific">Caenorhabditis nigoni</name>
    <dbReference type="NCBI Taxonomy" id="1611254"/>
    <lineage>
        <taxon>Eukaryota</taxon>
        <taxon>Metazoa</taxon>
        <taxon>Ecdysozoa</taxon>
        <taxon>Nematoda</taxon>
        <taxon>Chromadorea</taxon>
        <taxon>Rhabditida</taxon>
        <taxon>Rhabditina</taxon>
        <taxon>Rhabditomorpha</taxon>
        <taxon>Rhabditoidea</taxon>
        <taxon>Rhabditidae</taxon>
        <taxon>Peloderinae</taxon>
        <taxon>Caenorhabditis</taxon>
    </lineage>
</organism>
<accession>A0A2G5UJ80</accession>
<dbReference type="AlphaFoldDB" id="A0A2G5UJ80"/>
<keyword evidence="3" id="KW-1185">Reference proteome</keyword>
<dbReference type="OrthoDB" id="5908731at2759"/>
<feature type="domain" description="Sdz-33 F-box" evidence="1">
    <location>
        <begin position="1"/>
        <end position="65"/>
    </location>
</feature>
<evidence type="ECO:0000259" key="1">
    <source>
        <dbReference type="Pfam" id="PF07735"/>
    </source>
</evidence>
<protein>
    <recommendedName>
        <fullName evidence="1">Sdz-33 F-box domain-containing protein</fullName>
    </recommendedName>
</protein>
<dbReference type="PANTHER" id="PTHR22899">
    <property type="entry name" value="CYCLIN-RELATED F-BOX FAMILY"/>
    <property type="match status" value="1"/>
</dbReference>
<comment type="caution">
    <text evidence="2">The sequence shown here is derived from an EMBL/GenBank/DDBJ whole genome shotgun (WGS) entry which is preliminary data.</text>
</comment>
<dbReference type="InterPro" id="IPR012885">
    <property type="entry name" value="F-box_Sdz-33"/>
</dbReference>
<sequence>MANLKELELDYHWIGNEWNSPKFDDLLTLNVENCTIHKTQFALRDLNRFFKMWTKGSFPKLQSLFILGRSEKDCDILLKGLNAEEAEDSQRLRGDKKFIIKNSGGVRAQMRVEIFGRPVAFHISFAVSK</sequence>
<evidence type="ECO:0000313" key="2">
    <source>
        <dbReference type="EMBL" id="PIC39597.1"/>
    </source>
</evidence>
<reference evidence="3" key="1">
    <citation type="submission" date="2017-10" db="EMBL/GenBank/DDBJ databases">
        <title>Rapid genome shrinkage in a self-fertile nematode reveals novel sperm competition proteins.</title>
        <authorList>
            <person name="Yin D."/>
            <person name="Schwarz E.M."/>
            <person name="Thomas C.G."/>
            <person name="Felde R.L."/>
            <person name="Korf I.F."/>
            <person name="Cutter A.D."/>
            <person name="Schartner C.M."/>
            <person name="Ralston E.J."/>
            <person name="Meyer B.J."/>
            <person name="Haag E.S."/>
        </authorList>
    </citation>
    <scope>NUCLEOTIDE SEQUENCE [LARGE SCALE GENOMIC DNA]</scope>
    <source>
        <strain evidence="3">JU1422</strain>
    </source>
</reference>